<evidence type="ECO:0000256" key="1">
    <source>
        <dbReference type="SAM" id="MobiDB-lite"/>
    </source>
</evidence>
<keyword evidence="4" id="KW-1185">Reference proteome</keyword>
<dbReference type="AlphaFoldDB" id="A0AAV1KTD0"/>
<evidence type="ECO:0000313" key="3">
    <source>
        <dbReference type="EMBL" id="CAK1585031.1"/>
    </source>
</evidence>
<feature type="chain" id="PRO_5043426977" description="Secreted protein" evidence="2">
    <location>
        <begin position="23"/>
        <end position="132"/>
    </location>
</feature>
<evidence type="ECO:0008006" key="5">
    <source>
        <dbReference type="Google" id="ProtNLM"/>
    </source>
</evidence>
<proteinExistence type="predicted"/>
<evidence type="ECO:0000256" key="2">
    <source>
        <dbReference type="SAM" id="SignalP"/>
    </source>
</evidence>
<accession>A0AAV1KTD0</accession>
<dbReference type="EMBL" id="CAVLGL010000077">
    <property type="protein sequence ID" value="CAK1585031.1"/>
    <property type="molecule type" value="Genomic_DNA"/>
</dbReference>
<feature type="region of interest" description="Disordered" evidence="1">
    <location>
        <begin position="60"/>
        <end position="87"/>
    </location>
</feature>
<dbReference type="Proteomes" id="UP001314205">
    <property type="component" value="Unassembled WGS sequence"/>
</dbReference>
<reference evidence="3 4" key="1">
    <citation type="submission" date="2023-11" db="EMBL/GenBank/DDBJ databases">
        <authorList>
            <person name="Hedman E."/>
            <person name="Englund M."/>
            <person name="Stromberg M."/>
            <person name="Nyberg Akerstrom W."/>
            <person name="Nylinder S."/>
            <person name="Jareborg N."/>
            <person name="Kallberg Y."/>
            <person name="Kronander E."/>
        </authorList>
    </citation>
    <scope>NUCLEOTIDE SEQUENCE [LARGE SCALE GENOMIC DNA]</scope>
</reference>
<keyword evidence="2" id="KW-0732">Signal</keyword>
<name>A0AAV1KTD0_9NEOP</name>
<evidence type="ECO:0000313" key="4">
    <source>
        <dbReference type="Proteomes" id="UP001314205"/>
    </source>
</evidence>
<protein>
    <recommendedName>
        <fullName evidence="5">Secreted protein</fullName>
    </recommendedName>
</protein>
<comment type="caution">
    <text evidence="3">The sequence shown here is derived from an EMBL/GenBank/DDBJ whole genome shotgun (WGS) entry which is preliminary data.</text>
</comment>
<feature type="compositionally biased region" description="Low complexity" evidence="1">
    <location>
        <begin position="71"/>
        <end position="87"/>
    </location>
</feature>
<gene>
    <name evidence="3" type="ORF">PARMNEM_LOCUS6176</name>
</gene>
<organism evidence="3 4">
    <name type="scientific">Parnassius mnemosyne</name>
    <name type="common">clouded apollo</name>
    <dbReference type="NCBI Taxonomy" id="213953"/>
    <lineage>
        <taxon>Eukaryota</taxon>
        <taxon>Metazoa</taxon>
        <taxon>Ecdysozoa</taxon>
        <taxon>Arthropoda</taxon>
        <taxon>Hexapoda</taxon>
        <taxon>Insecta</taxon>
        <taxon>Pterygota</taxon>
        <taxon>Neoptera</taxon>
        <taxon>Endopterygota</taxon>
        <taxon>Lepidoptera</taxon>
        <taxon>Glossata</taxon>
        <taxon>Ditrysia</taxon>
        <taxon>Papilionoidea</taxon>
        <taxon>Papilionidae</taxon>
        <taxon>Parnassiinae</taxon>
        <taxon>Parnassini</taxon>
        <taxon>Parnassius</taxon>
        <taxon>Driopa</taxon>
    </lineage>
</organism>
<feature type="signal peptide" evidence="2">
    <location>
        <begin position="1"/>
        <end position="22"/>
    </location>
</feature>
<sequence length="132" mass="13527">MRVSKIASSNVLLICSSSSSWATVPSSSEPTITERFTAACTCAGCSAFCGATSSAVALSSDEGTASRRSRSSSSSTSSSPSSSSSSSFSLSLVAHKSHALLIFGRRIDDCSTRRLAPLTLLPITGLSVLRLA</sequence>